<feature type="region of interest" description="Disordered" evidence="1">
    <location>
        <begin position="43"/>
        <end position="65"/>
    </location>
</feature>
<protein>
    <submittedName>
        <fullName evidence="2">Uncharacterized protein</fullName>
    </submittedName>
</protein>
<keyword evidence="3" id="KW-1185">Reference proteome</keyword>
<proteinExistence type="predicted"/>
<dbReference type="AlphaFoldDB" id="A0AAV6FHV6"/>
<organism evidence="2 3">
    <name type="scientific">Alosa alosa</name>
    <name type="common">allis shad</name>
    <dbReference type="NCBI Taxonomy" id="278164"/>
    <lineage>
        <taxon>Eukaryota</taxon>
        <taxon>Metazoa</taxon>
        <taxon>Chordata</taxon>
        <taxon>Craniata</taxon>
        <taxon>Vertebrata</taxon>
        <taxon>Euteleostomi</taxon>
        <taxon>Actinopterygii</taxon>
        <taxon>Neopterygii</taxon>
        <taxon>Teleostei</taxon>
        <taxon>Clupei</taxon>
        <taxon>Clupeiformes</taxon>
        <taxon>Clupeoidei</taxon>
        <taxon>Clupeidae</taxon>
        <taxon>Alosa</taxon>
    </lineage>
</organism>
<reference evidence="2" key="1">
    <citation type="submission" date="2020-10" db="EMBL/GenBank/DDBJ databases">
        <title>Chromosome-scale genome assembly of the Allis shad, Alosa alosa.</title>
        <authorList>
            <person name="Margot Z."/>
            <person name="Christophe K."/>
            <person name="Cabau C."/>
            <person name="Louis A."/>
            <person name="Berthelot C."/>
            <person name="Parey E."/>
            <person name="Roest Crollius H."/>
            <person name="Montfort J."/>
            <person name="Robinson-Rechavi M."/>
            <person name="Bucao C."/>
            <person name="Bouchez O."/>
            <person name="Gislard M."/>
            <person name="Lluch J."/>
            <person name="Milhes M."/>
            <person name="Lampietro C."/>
            <person name="Lopez Roques C."/>
            <person name="Donnadieu C."/>
            <person name="Braasch I."/>
            <person name="Desvignes T."/>
            <person name="Postlethwait J."/>
            <person name="Bobe J."/>
            <person name="Guiguen Y."/>
        </authorList>
    </citation>
    <scope>NUCLEOTIDE SEQUENCE</scope>
    <source>
        <strain evidence="2">M-15738</strain>
        <tissue evidence="2">Blood</tissue>
    </source>
</reference>
<name>A0AAV6FHV6_9TELE</name>
<dbReference type="EMBL" id="JADWDJ010000023">
    <property type="protein sequence ID" value="KAG5262245.1"/>
    <property type="molecule type" value="Genomic_DNA"/>
</dbReference>
<feature type="compositionally biased region" description="Basic and acidic residues" evidence="1">
    <location>
        <begin position="43"/>
        <end position="54"/>
    </location>
</feature>
<comment type="caution">
    <text evidence="2">The sequence shown here is derived from an EMBL/GenBank/DDBJ whole genome shotgun (WGS) entry which is preliminary data.</text>
</comment>
<evidence type="ECO:0000313" key="3">
    <source>
        <dbReference type="Proteomes" id="UP000823561"/>
    </source>
</evidence>
<evidence type="ECO:0000256" key="1">
    <source>
        <dbReference type="SAM" id="MobiDB-lite"/>
    </source>
</evidence>
<dbReference type="Proteomes" id="UP000823561">
    <property type="component" value="Chromosome 23"/>
</dbReference>
<accession>A0AAV6FHV6</accession>
<evidence type="ECO:0000313" key="2">
    <source>
        <dbReference type="EMBL" id="KAG5262245.1"/>
    </source>
</evidence>
<gene>
    <name evidence="2" type="ORF">AALO_G00293790</name>
</gene>
<sequence length="65" mass="7538">MRNEVIPSPALHPTSTIILQTTRHLDPGMQATEEGDLIKQAREKEREYSHEKNKFPRTQFKGVIH</sequence>